<gene>
    <name evidence="1" type="ORF">CPEL01642_LOCUS10535</name>
</gene>
<dbReference type="GO" id="GO:0052636">
    <property type="term" value="F:arabinosyltransferase activity"/>
    <property type="evidence" value="ECO:0007669"/>
    <property type="project" value="TreeGrafter"/>
</dbReference>
<dbReference type="GO" id="GO:0005794">
    <property type="term" value="C:Golgi apparatus"/>
    <property type="evidence" value="ECO:0007669"/>
    <property type="project" value="TreeGrafter"/>
</dbReference>
<accession>A0A7S0LDU7</accession>
<dbReference type="AlphaFoldDB" id="A0A7S0LDU7"/>
<dbReference type="InterPro" id="IPR053250">
    <property type="entry name" value="Glycosyltransferase_77"/>
</dbReference>
<organism evidence="1">
    <name type="scientific">Coccolithus braarudii</name>
    <dbReference type="NCBI Taxonomy" id="221442"/>
    <lineage>
        <taxon>Eukaryota</taxon>
        <taxon>Haptista</taxon>
        <taxon>Haptophyta</taxon>
        <taxon>Prymnesiophyceae</taxon>
        <taxon>Coccolithales</taxon>
        <taxon>Coccolithaceae</taxon>
        <taxon>Coccolithus</taxon>
    </lineage>
</organism>
<dbReference type="PANTHER" id="PTHR46936:SF1">
    <property type="entry name" value="ARABINOSYLTRANSFERASE XEG113"/>
    <property type="match status" value="1"/>
</dbReference>
<protein>
    <submittedName>
        <fullName evidence="1">Uncharacterized protein</fullName>
    </submittedName>
</protein>
<evidence type="ECO:0000313" key="1">
    <source>
        <dbReference type="EMBL" id="CAD8607200.1"/>
    </source>
</evidence>
<dbReference type="EMBL" id="HBEY01022036">
    <property type="protein sequence ID" value="CAD8607200.1"/>
    <property type="molecule type" value="Transcribed_RNA"/>
</dbReference>
<name>A0A7S0LDU7_9EUKA</name>
<sequence length="375" mass="42024">MRARSVVFNFTERWRETVAIAKEKRIRDQAAFNMLTKIKGPRAIRDSSGKEIPRIKASTDGADGTIKLALLPLSRYLNGHTYFVQHAHTLPEAEPPISVHMTYQFAEGKAFAYGKRQRLRQAGLWYVDSDAYYSGRYIKVADSAATLPIKTMGMQIDSRDAVKYHLAEAAHRVAVLRALLGMAKALGREVILPRMLCYCDFMWKEMKNCRVGGAESMRLPFDCPMDHVLDTPRFFERNGVDVGVREPNFLSNPRVPRNVSGSVAKVVLSKALDDEELIRALAPYRDAAVIEVSDALGAFCGFLDSRVDDAFKKASERLLTYPRSPFCMMEGSDNAPLFSQCCSPRKPGDKFFPCMHGFDPPPPLPTCAHPQQLVL</sequence>
<dbReference type="PANTHER" id="PTHR46936">
    <property type="entry name" value="ARABINOSYLTRANSFERASE XEG113"/>
    <property type="match status" value="1"/>
</dbReference>
<proteinExistence type="predicted"/>
<reference evidence="1" key="1">
    <citation type="submission" date="2021-01" db="EMBL/GenBank/DDBJ databases">
        <authorList>
            <person name="Corre E."/>
            <person name="Pelletier E."/>
            <person name="Niang G."/>
            <person name="Scheremetjew M."/>
            <person name="Finn R."/>
            <person name="Kale V."/>
            <person name="Holt S."/>
            <person name="Cochrane G."/>
            <person name="Meng A."/>
            <person name="Brown T."/>
            <person name="Cohen L."/>
        </authorList>
    </citation>
    <scope>NUCLEOTIDE SEQUENCE</scope>
    <source>
        <strain evidence="1">PLY182g</strain>
    </source>
</reference>